<evidence type="ECO:0000313" key="4">
    <source>
        <dbReference type="EMBL" id="TDU64040.1"/>
    </source>
</evidence>
<sequence length="1085" mass="120522">MLALSAQVSAIEPESLKFFENKIRPILAESCFSCHGEEKQKGGLRVDNLAYLNHGGDSGPALIAHQPDESLLMKAVNYGDSDLEMPPDGKLPEDQIAALKQWIAMGAPWPEAEVASVKPARKPGEFTQEDKEWWAFQPVKKPAVPAAKAAGSNSPIDAFVQVKLAENGLEAAKEATPEELVRRVYFDLHGLPPTPEDVATFVAEVKAEKAAPKKAKSATAYERLVDKLLASPRYGERWGQHWLDLARYAESEGYRQDAYRPNVWPYRDYVIESFNTDKPYDQFMREQIAGDEVDPANPKVSIGTAFLRHSIYEYNQRDAETQWQNIMNEVTGVTADVFMGMSVQCAQCHDHKFDPILHKDYFRLQAFFSNIVWPEDKPLATPAEIKAYEEQLAAWKEAAKEPLAVIDRIIEPRIADAQRRAMEKFPAEVVAMWKKPVAERSAYEEQVVRLAWRQAEFERYRFKSDKIKDPEQSQLKAAQEQLAQFDSLKPKSLLTAFIIGETGGPPGITKFKARRVGDTVVNPGFLSILDPSDAALPEISPGSATTGRRTVLANWMTRADNPLTTRVIVNRVWQYHFGRGLVATPSDFGRLGEKPTHPELLDWLTSEFVEGGWKFKPLHKMILMSATYRQTAQRAPTTKELTTDPENNLLWRFLPRRLDAEQARDAALLASGELNMDMGGVSVPATQPRRSIYTRKIRNTQDEFLASLDAPPGFSSLPTRDSTTTATQSLLMINGDWPLERARAMAVQLLKSQYGTDAELVDRAYSMAFSRKPTATEKKDALSFLTAQRTQLKSELPTKPAEPPALASASNFFGTAGASRTAKTLVHTPGTSHEKLRVHETGRIEGNEFALEAVVNLNQVYPSASVRTIASRWDNSKSDRGWALGVTGLKSAYKPNNLIVQLSGDDFQGTLMYEVVASGLRIPEGKPYYVAAAINNEPAEGQKFGGTITFYARDLSDPKAEMQSVTVSHQVCGGYTNAERGLYVGGRDKDKNNLWHGAIARFAMRQGSLDGGKLMAWVGATDASCVVDVNADMVTEMLKGDPKTAWRWESAAAPVSTKGRMDPGQEAVTDLCHVLLNANEFFYLH</sequence>
<dbReference type="InterPro" id="IPR036909">
    <property type="entry name" value="Cyt_c-like_dom_sf"/>
</dbReference>
<feature type="domain" description="DUF1549" evidence="1">
    <location>
        <begin position="155"/>
        <end position="371"/>
    </location>
</feature>
<evidence type="ECO:0000259" key="2">
    <source>
        <dbReference type="Pfam" id="PF07587"/>
    </source>
</evidence>
<organism evidence="4 5">
    <name type="scientific">Prosthecobacter fusiformis</name>
    <dbReference type="NCBI Taxonomy" id="48464"/>
    <lineage>
        <taxon>Bacteria</taxon>
        <taxon>Pseudomonadati</taxon>
        <taxon>Verrucomicrobiota</taxon>
        <taxon>Verrucomicrobiia</taxon>
        <taxon>Verrucomicrobiales</taxon>
        <taxon>Verrucomicrobiaceae</taxon>
        <taxon>Prosthecobacter</taxon>
    </lineage>
</organism>
<dbReference type="GO" id="GO:0020037">
    <property type="term" value="F:heme binding"/>
    <property type="evidence" value="ECO:0007669"/>
    <property type="project" value="InterPro"/>
</dbReference>
<dbReference type="Pfam" id="PF07583">
    <property type="entry name" value="PSCyt2"/>
    <property type="match status" value="1"/>
</dbReference>
<evidence type="ECO:0000313" key="5">
    <source>
        <dbReference type="Proteomes" id="UP000295662"/>
    </source>
</evidence>
<accession>A0A4V3FE04</accession>
<name>A0A4V3FE04_9BACT</name>
<evidence type="ECO:0000259" key="1">
    <source>
        <dbReference type="Pfam" id="PF07583"/>
    </source>
</evidence>
<dbReference type="PANTHER" id="PTHR35889">
    <property type="entry name" value="CYCLOINULO-OLIGOSACCHARIDE FRUCTANOTRANSFERASE-RELATED"/>
    <property type="match status" value="1"/>
</dbReference>
<dbReference type="Pfam" id="PF07587">
    <property type="entry name" value="PSD1"/>
    <property type="match status" value="1"/>
</dbReference>
<protein>
    <submittedName>
        <fullName evidence="4">Cytochrome c</fullName>
    </submittedName>
</protein>
<comment type="caution">
    <text evidence="4">The sequence shown here is derived from an EMBL/GenBank/DDBJ whole genome shotgun (WGS) entry which is preliminary data.</text>
</comment>
<dbReference type="InterPro" id="IPR011429">
    <property type="entry name" value="Cyt_c_Planctomycete-type"/>
</dbReference>
<feature type="domain" description="Cytochrome C Planctomycete-type" evidence="3">
    <location>
        <begin position="31"/>
        <end position="89"/>
    </location>
</feature>
<dbReference type="SUPFAM" id="SSF46626">
    <property type="entry name" value="Cytochrome c"/>
    <property type="match status" value="1"/>
</dbReference>
<dbReference type="Proteomes" id="UP000295662">
    <property type="component" value="Unassembled WGS sequence"/>
</dbReference>
<dbReference type="PANTHER" id="PTHR35889:SF3">
    <property type="entry name" value="F-BOX DOMAIN-CONTAINING PROTEIN"/>
    <property type="match status" value="1"/>
</dbReference>
<dbReference type="InterPro" id="IPR022655">
    <property type="entry name" value="DUF1553"/>
</dbReference>
<proteinExistence type="predicted"/>
<reference evidence="4 5" key="1">
    <citation type="submission" date="2019-03" db="EMBL/GenBank/DDBJ databases">
        <title>Genomic Encyclopedia of Archaeal and Bacterial Type Strains, Phase II (KMG-II): from individual species to whole genera.</title>
        <authorList>
            <person name="Goeker M."/>
        </authorList>
    </citation>
    <scope>NUCLEOTIDE SEQUENCE [LARGE SCALE GENOMIC DNA]</scope>
    <source>
        <strain evidence="4 5">ATCC 25309</strain>
    </source>
</reference>
<keyword evidence="5" id="KW-1185">Reference proteome</keyword>
<dbReference type="Pfam" id="PF07635">
    <property type="entry name" value="PSCyt1"/>
    <property type="match status" value="1"/>
</dbReference>
<dbReference type="EMBL" id="SOCA01000013">
    <property type="protein sequence ID" value="TDU64040.1"/>
    <property type="molecule type" value="Genomic_DNA"/>
</dbReference>
<feature type="domain" description="DUF1553" evidence="2">
    <location>
        <begin position="548"/>
        <end position="785"/>
    </location>
</feature>
<dbReference type="AlphaFoldDB" id="A0A4V3FE04"/>
<gene>
    <name evidence="4" type="ORF">EI77_04363</name>
</gene>
<dbReference type="GO" id="GO:0009055">
    <property type="term" value="F:electron transfer activity"/>
    <property type="evidence" value="ECO:0007669"/>
    <property type="project" value="InterPro"/>
</dbReference>
<dbReference type="RefSeq" id="WP_166647426.1">
    <property type="nucleotide sequence ID" value="NZ_SOCA01000013.1"/>
</dbReference>
<evidence type="ECO:0000259" key="3">
    <source>
        <dbReference type="Pfam" id="PF07635"/>
    </source>
</evidence>
<dbReference type="InterPro" id="IPR011444">
    <property type="entry name" value="DUF1549"/>
</dbReference>